<dbReference type="SUPFAM" id="SSF48371">
    <property type="entry name" value="ARM repeat"/>
    <property type="match status" value="1"/>
</dbReference>
<evidence type="ECO:0000313" key="2">
    <source>
        <dbReference type="Proteomes" id="UP000462055"/>
    </source>
</evidence>
<evidence type="ECO:0000313" key="1">
    <source>
        <dbReference type="EMBL" id="MWA03892.1"/>
    </source>
</evidence>
<dbReference type="EMBL" id="WBMS02000023">
    <property type="protein sequence ID" value="MWA03892.1"/>
    <property type="molecule type" value="Genomic_DNA"/>
</dbReference>
<dbReference type="InterPro" id="IPR011989">
    <property type="entry name" value="ARM-like"/>
</dbReference>
<sequence>MDELLAGLDDIDWAGLGHAYGSADDVPDLLRTLRAPGEEDRRHALHMLHASIYHQGSRYQASGPAVPFLLTLAADPATPDRDDLLYLAAGMAIGFDESHLPSGVDIAAWRREVARLRSSDPADAERRLDAWVEEAADPAERSARRRHRELVDAGYLLLDAEAALAAYDAVRSGLPVLRALLTDADAHVRAAAAYALGWFPEEAAASLPALQALLAAETDPAVTANALVSAGLLDGRHLVPRLREHLAGTEPLLRWAAAVALTRLGVTERPVIAELAATSVTPPETPGPPVAFLNGDLRLYSATCLAAMDDAPAEAVHAVLDGLSRTSDDASFPMAAAALRLTFGEPSPAPPHADLTPLQQRTVRVIAELPDDSWQWGNLLEVLRDWGLPTDRDDLRAYAGLA</sequence>
<proteinExistence type="predicted"/>
<protein>
    <submittedName>
        <fullName evidence="1">HEAT repeat domain-containing protein</fullName>
    </submittedName>
</protein>
<keyword evidence="2" id="KW-1185">Reference proteome</keyword>
<gene>
    <name evidence="1" type="ORF">F8568_026610</name>
</gene>
<dbReference type="Pfam" id="PF13646">
    <property type="entry name" value="HEAT_2"/>
    <property type="match status" value="1"/>
</dbReference>
<dbReference type="SMART" id="SM00567">
    <property type="entry name" value="EZ_HEAT"/>
    <property type="match status" value="2"/>
</dbReference>
<organism evidence="1 2">
    <name type="scientific">Actinomadura physcomitrii</name>
    <dbReference type="NCBI Taxonomy" id="2650748"/>
    <lineage>
        <taxon>Bacteria</taxon>
        <taxon>Bacillati</taxon>
        <taxon>Actinomycetota</taxon>
        <taxon>Actinomycetes</taxon>
        <taxon>Streptosporangiales</taxon>
        <taxon>Thermomonosporaceae</taxon>
        <taxon>Actinomadura</taxon>
    </lineage>
</organism>
<dbReference type="Gene3D" id="1.25.10.10">
    <property type="entry name" value="Leucine-rich Repeat Variant"/>
    <property type="match status" value="1"/>
</dbReference>
<dbReference type="RefSeq" id="WP_151596429.1">
    <property type="nucleotide sequence ID" value="NZ_WBMS02000023.1"/>
</dbReference>
<reference evidence="1" key="1">
    <citation type="submission" date="2019-12" db="EMBL/GenBank/DDBJ databases">
        <title>Actinomadura physcomitrii sp. nov., a novel actinomycete isolated from moss [Physcomitrium sphaericum (Ludw) Fuernr].</title>
        <authorList>
            <person name="Zhuang X."/>
        </authorList>
    </citation>
    <scope>NUCLEOTIDE SEQUENCE [LARGE SCALE GENOMIC DNA]</scope>
    <source>
        <strain evidence="1">LD22</strain>
    </source>
</reference>
<name>A0A6I4MDX3_9ACTN</name>
<dbReference type="AlphaFoldDB" id="A0A6I4MDX3"/>
<dbReference type="InterPro" id="IPR016024">
    <property type="entry name" value="ARM-type_fold"/>
</dbReference>
<accession>A0A6I4MDX3</accession>
<dbReference type="Proteomes" id="UP000462055">
    <property type="component" value="Unassembled WGS sequence"/>
</dbReference>
<dbReference type="InterPro" id="IPR004155">
    <property type="entry name" value="PBS_lyase_HEAT"/>
</dbReference>
<comment type="caution">
    <text evidence="1">The sequence shown here is derived from an EMBL/GenBank/DDBJ whole genome shotgun (WGS) entry which is preliminary data.</text>
</comment>